<protein>
    <submittedName>
        <fullName evidence="4">DUF4347 domain-containing protein</fullName>
    </submittedName>
</protein>
<dbReference type="Gene3D" id="2.60.40.10">
    <property type="entry name" value="Immunoglobulins"/>
    <property type="match status" value="1"/>
</dbReference>
<dbReference type="RefSeq" id="WP_168607207.1">
    <property type="nucleotide sequence ID" value="NZ_CP038852.1"/>
</dbReference>
<feature type="domain" description="RapA2 cadherin-like" evidence="3">
    <location>
        <begin position="649"/>
        <end position="762"/>
    </location>
</feature>
<dbReference type="InterPro" id="IPR013783">
    <property type="entry name" value="Ig-like_fold"/>
</dbReference>
<feature type="region of interest" description="Disordered" evidence="1">
    <location>
        <begin position="834"/>
        <end position="865"/>
    </location>
</feature>
<dbReference type="NCBIfam" id="NF012211">
    <property type="entry name" value="tand_rpt_95"/>
    <property type="match status" value="3"/>
</dbReference>
<proteinExistence type="predicted"/>
<dbReference type="SUPFAM" id="SSF49313">
    <property type="entry name" value="Cadherin-like"/>
    <property type="match status" value="1"/>
</dbReference>
<feature type="region of interest" description="Disordered" evidence="1">
    <location>
        <begin position="1276"/>
        <end position="1307"/>
    </location>
</feature>
<feature type="compositionally biased region" description="Low complexity" evidence="1">
    <location>
        <begin position="1021"/>
        <end position="1038"/>
    </location>
</feature>
<evidence type="ECO:0000259" key="2">
    <source>
        <dbReference type="Pfam" id="PF14252"/>
    </source>
</evidence>
<feature type="domain" description="RapA2 cadherin-like" evidence="3">
    <location>
        <begin position="795"/>
        <end position="908"/>
    </location>
</feature>
<dbReference type="InterPro" id="IPR040853">
    <property type="entry name" value="RapA2_cadherin-like"/>
</dbReference>
<dbReference type="Proteomes" id="UP000501094">
    <property type="component" value="Chromosome"/>
</dbReference>
<organism evidence="4 5">
    <name type="scientific">Candidatus Pelagibacter giovannonii</name>
    <dbReference type="NCBI Taxonomy" id="2563896"/>
    <lineage>
        <taxon>Bacteria</taxon>
        <taxon>Pseudomonadati</taxon>
        <taxon>Pseudomonadota</taxon>
        <taxon>Alphaproteobacteria</taxon>
        <taxon>Candidatus Pelagibacterales</taxon>
        <taxon>Candidatus Pelagibacteraceae</taxon>
        <taxon>Candidatus Pelagibacter</taxon>
    </lineage>
</organism>
<feature type="domain" description="RapA2 cadherin-like" evidence="3">
    <location>
        <begin position="941"/>
        <end position="1057"/>
    </location>
</feature>
<dbReference type="GO" id="GO:0005509">
    <property type="term" value="F:calcium ion binding"/>
    <property type="evidence" value="ECO:0007669"/>
    <property type="project" value="InterPro"/>
</dbReference>
<dbReference type="InterPro" id="IPR015919">
    <property type="entry name" value="Cadherin-like_sf"/>
</dbReference>
<reference evidence="4 5" key="1">
    <citation type="journal article" date="2020" name="Nat. Microbiol.">
        <title>Lysogenic host-virus interactions in SAR11 marine bacteria.</title>
        <authorList>
            <person name="Morris R.M."/>
            <person name="Cain K.R."/>
            <person name="Hvorecny K.L."/>
            <person name="Kollman J.M."/>
        </authorList>
    </citation>
    <scope>NUCLEOTIDE SEQUENCE [LARGE SCALE GENOMIC DNA]</scope>
    <source>
        <strain evidence="4 5">NP1</strain>
    </source>
</reference>
<dbReference type="InterPro" id="IPR010221">
    <property type="entry name" value="VCBS_dom"/>
</dbReference>
<feature type="domain" description="DUF4347" evidence="2">
    <location>
        <begin position="79"/>
        <end position="230"/>
    </location>
</feature>
<evidence type="ECO:0000313" key="5">
    <source>
        <dbReference type="Proteomes" id="UP000501094"/>
    </source>
</evidence>
<gene>
    <name evidence="4" type="ORF">E5R92_06090</name>
</gene>
<feature type="region of interest" description="Disordered" evidence="1">
    <location>
        <begin position="1406"/>
        <end position="1427"/>
    </location>
</feature>
<feature type="domain" description="RapA2 cadherin-like" evidence="3">
    <location>
        <begin position="1090"/>
        <end position="1203"/>
    </location>
</feature>
<evidence type="ECO:0000313" key="4">
    <source>
        <dbReference type="EMBL" id="QIZ21352.1"/>
    </source>
</evidence>
<keyword evidence="5" id="KW-1185">Reference proteome</keyword>
<feature type="compositionally biased region" description="Polar residues" evidence="1">
    <location>
        <begin position="682"/>
        <end position="691"/>
    </location>
</feature>
<dbReference type="GO" id="GO:0016020">
    <property type="term" value="C:membrane"/>
    <property type="evidence" value="ECO:0007669"/>
    <property type="project" value="InterPro"/>
</dbReference>
<name>A0A6H1Q341_9PROT</name>
<dbReference type="NCBIfam" id="TIGR01965">
    <property type="entry name" value="VCBS_repeat"/>
    <property type="match status" value="6"/>
</dbReference>
<dbReference type="EMBL" id="CP038852">
    <property type="protein sequence ID" value="QIZ21352.1"/>
    <property type="molecule type" value="Genomic_DNA"/>
</dbReference>
<feature type="domain" description="RapA2 cadherin-like" evidence="3">
    <location>
        <begin position="514"/>
        <end position="616"/>
    </location>
</feature>
<feature type="domain" description="RapA2 cadherin-like" evidence="3">
    <location>
        <begin position="1237"/>
        <end position="1350"/>
    </location>
</feature>
<dbReference type="InterPro" id="IPR025592">
    <property type="entry name" value="DUF4347"/>
</dbReference>
<dbReference type="KEGG" id="peg:E5R92_06090"/>
<feature type="region of interest" description="Disordered" evidence="1">
    <location>
        <begin position="682"/>
        <end position="718"/>
    </location>
</feature>
<accession>A0A6H1Q341</accession>
<dbReference type="Pfam" id="PF14252">
    <property type="entry name" value="DUF4347"/>
    <property type="match status" value="1"/>
</dbReference>
<evidence type="ECO:0000256" key="1">
    <source>
        <dbReference type="SAM" id="MobiDB-lite"/>
    </source>
</evidence>
<feature type="region of interest" description="Disordered" evidence="1">
    <location>
        <begin position="1018"/>
        <end position="1038"/>
    </location>
</feature>
<dbReference type="Pfam" id="PF17803">
    <property type="entry name" value="Cadherin_4"/>
    <property type="match status" value="6"/>
</dbReference>
<sequence length="1733" mass="182472">MKKNNKKFFIEALEQRIMLDGAGASTFIDTLEDTAHNKFSLNNESKVNKFVESANKDSDVKLPFINQTRDQKRNELKQVVFIDTQVEDYQQLIRAFDKNTEIHLIQSNENGFDKINQTLKGYKNIDSLHIIGHGSAGQILFGDALLSNDTFNQYSKTLKSIGNNLSPSGDILFYGCNIASNERGLSLINKISEITKADIAASDDVTGKGGDWHLEKNIGNIETKNINQTDYQHDLVMYRTASAATTAAEVTVGADGITSIRGAMAAFTGTADRNAFDFKASRDHNPSDSDEWSNYYLTYNSGTFGTGNDSHSDKVDRFTVVLEQTGITSGNIIARKPENTSVSTRSESTWNGNAYRQYIYDDPSFHHYELKATRSSPDADEGPLDVYMVALDSHFNKNNDRYNKIAEVVFDREIVGILIGNNETTTSSSSLSNIDIDLHNSNNSTYPSSVHSNREFENIQWRPFQNTYSNSKWGYGTNNDGDWFAVGGTDNKTLHIAAKNTGGGDYARILVKGEVNNAPVARNDVGVIVEDGTLTVANGSNPTLSGSYDATGEHSGDVLTTNSGSHADTDADSDTLVVSAVRVGSSEGSGTTGTLGQALTGTYGQLTLNADGSYTYVANQDAADALDAGDSATDVFNYTVSDGTATDTATITITVLGANDAPVAQNDVGVIVEDGTLTVSDGANANVTGSYDATGEHSGDVLQTSSSSHKDNDADGDDPANLVVSAVRVGSTEGSGTAGTLGQALTGTYGQLTLNANGSYTYVANQDAADALDAGDSATDVFNYTVSDGTATDTATITITVLGANDAPVAQNDVGVIVEDGTLTVSDGANANVTGSYDATGEHSGDVLQTSSSSHKDNDADGDDPANLVVSAVRVGSSEGSGTTGTLGQALTGTYGQLTLNANGSYSYVANQDAADALDAGDSATDVFNYTVSDGTATDTATITITVLGANDAPVAQNDVGVIVENGTLTVANGANANLSGSYDATGEHSGDVINTSSSSHSDSDLDDSASLNITQIKENGGSNSAVSSGSSYNSSGTSVTGTYGTLTIGADGSYTYIANTAAAEALDAGDTVNDVFHYTVSDGTATDTATITITVLGANDAPVAQNDVGVIVENGTLTVANGANANVAGSYDATGEHTGDVIHTSLSGSKDTDIDGDDTVNLVVSAVRVGSSEGNGTPGTVGDALTGTYGQLTLNANGSYSYVANQDAADALDAGDTATDVFNYTVSDGNGGTDTATITIKILGANDAPVAQNDVGVIDKGQTLTVSDGANANLSGSYDATGEHSGDVLQTSSSSHKDNDADGDDPANLVVSAVRVGSTEGSGTAGTLGQALTGTYGQLTLNANGSYTYVANQDAANALDAGDTATDVFNYTVSDGTATDTATITITILGATDEPTSTNTNVYKEVKEEGKKKSKKDIRREKRQERRAERIAAKKFDLPESSDKKFNQGLKLVDLVAESSSEDELSLKFKVFNDEGKEVQKYYGIMKDGSELPAWITVDSKTGKASTDIPKDIDLLEFKIIAVDTDNNKKQVNVIIDPEKISQDKDIMKQVNKKNSSNITVNNNGLVELNTTNEDGLTIKTATDAVNQNKSFKDIVSSIEANEQFKIQSESRDFNSDFIFKLENILEPNFDKIKLVLKNGSEIPSWILFDEATGKITANPPAGIEALDFKIIIEDTDGVVTVKDLEIDFMKNDNNTLLDIEETEKNFVSFNQQLIIESDNLDNYGEKLINNL</sequence>
<evidence type="ECO:0000259" key="3">
    <source>
        <dbReference type="Pfam" id="PF17803"/>
    </source>
</evidence>